<dbReference type="AlphaFoldDB" id="A0A3N1X8L2"/>
<dbReference type="RefSeq" id="WP_123610774.1">
    <property type="nucleotide sequence ID" value="NZ_RJVG01000015.1"/>
</dbReference>
<feature type="domain" description="HTH tetR-type" evidence="3">
    <location>
        <begin position="13"/>
        <end position="73"/>
    </location>
</feature>
<dbReference type="Pfam" id="PF00440">
    <property type="entry name" value="TetR_N"/>
    <property type="match status" value="1"/>
</dbReference>
<dbReference type="OrthoDB" id="9810250at2"/>
<dbReference type="InterPro" id="IPR009057">
    <property type="entry name" value="Homeodomain-like_sf"/>
</dbReference>
<dbReference type="InterPro" id="IPR001647">
    <property type="entry name" value="HTH_TetR"/>
</dbReference>
<dbReference type="SUPFAM" id="SSF46689">
    <property type="entry name" value="Homeodomain-like"/>
    <property type="match status" value="1"/>
</dbReference>
<reference evidence="4 5" key="1">
    <citation type="submission" date="2018-11" db="EMBL/GenBank/DDBJ databases">
        <title>Genomic Encyclopedia of Type Strains, Phase IV (KMG-IV): sequencing the most valuable type-strain genomes for metagenomic binning, comparative biology and taxonomic classification.</title>
        <authorList>
            <person name="Goeker M."/>
        </authorList>
    </citation>
    <scope>NUCLEOTIDE SEQUENCE [LARGE SCALE GENOMIC DNA]</scope>
    <source>
        <strain evidence="4 5">DSM 26537</strain>
    </source>
</reference>
<keyword evidence="1 2" id="KW-0238">DNA-binding</keyword>
<sequence>MSLNIKKEDPRVRRTHKLLIESFGKLLTLKNYESISITDITKEADVNRATFYAHFSDKDELFEEVVNESFQKILDPALGENNDINETIIRKVTISLYEYLEEMEGKCSQYNDATKLLVEHKMKLTLSEFMFHRLKQNCKVNIAENVLKVNAAMIGNAICGAACMGNTTSIDILTDEICYMVLPKINSLTM</sequence>
<name>A0A3N1X8L2_9FIRM</name>
<feature type="DNA-binding region" description="H-T-H motif" evidence="2">
    <location>
        <begin position="36"/>
        <end position="55"/>
    </location>
</feature>
<evidence type="ECO:0000256" key="2">
    <source>
        <dbReference type="PROSITE-ProRule" id="PRU00335"/>
    </source>
</evidence>
<dbReference type="PANTHER" id="PTHR43479">
    <property type="entry name" value="ACREF/ENVCD OPERON REPRESSOR-RELATED"/>
    <property type="match status" value="1"/>
</dbReference>
<protein>
    <submittedName>
        <fullName evidence="4">TetR family transcriptional regulator</fullName>
    </submittedName>
</protein>
<dbReference type="Proteomes" id="UP000273083">
    <property type="component" value="Unassembled WGS sequence"/>
</dbReference>
<evidence type="ECO:0000313" key="5">
    <source>
        <dbReference type="Proteomes" id="UP000273083"/>
    </source>
</evidence>
<dbReference type="PANTHER" id="PTHR43479:SF7">
    <property type="entry name" value="TETR-FAMILY TRANSCRIPTIONAL REGULATOR"/>
    <property type="match status" value="1"/>
</dbReference>
<dbReference type="EMBL" id="RJVG01000015">
    <property type="protein sequence ID" value="ROR22328.1"/>
    <property type="molecule type" value="Genomic_DNA"/>
</dbReference>
<dbReference type="InterPro" id="IPR050624">
    <property type="entry name" value="HTH-type_Tx_Regulator"/>
</dbReference>
<dbReference type="Gene3D" id="1.10.357.10">
    <property type="entry name" value="Tetracycline Repressor, domain 2"/>
    <property type="match status" value="1"/>
</dbReference>
<evidence type="ECO:0000313" key="4">
    <source>
        <dbReference type="EMBL" id="ROR22328.1"/>
    </source>
</evidence>
<proteinExistence type="predicted"/>
<accession>A0A3N1X8L2</accession>
<dbReference type="PROSITE" id="PS50977">
    <property type="entry name" value="HTH_TETR_2"/>
    <property type="match status" value="1"/>
</dbReference>
<dbReference type="GO" id="GO:0003677">
    <property type="term" value="F:DNA binding"/>
    <property type="evidence" value="ECO:0007669"/>
    <property type="project" value="UniProtKB-UniRule"/>
</dbReference>
<evidence type="ECO:0000259" key="3">
    <source>
        <dbReference type="PROSITE" id="PS50977"/>
    </source>
</evidence>
<keyword evidence="5" id="KW-1185">Reference proteome</keyword>
<evidence type="ECO:0000256" key="1">
    <source>
        <dbReference type="ARBA" id="ARBA00023125"/>
    </source>
</evidence>
<comment type="caution">
    <text evidence="4">The sequence shown here is derived from an EMBL/GenBank/DDBJ whole genome shotgun (WGS) entry which is preliminary data.</text>
</comment>
<organism evidence="4 5">
    <name type="scientific">Mobilisporobacter senegalensis</name>
    <dbReference type="NCBI Taxonomy" id="1329262"/>
    <lineage>
        <taxon>Bacteria</taxon>
        <taxon>Bacillati</taxon>
        <taxon>Bacillota</taxon>
        <taxon>Clostridia</taxon>
        <taxon>Lachnospirales</taxon>
        <taxon>Lachnospiraceae</taxon>
        <taxon>Mobilisporobacter</taxon>
    </lineage>
</organism>
<gene>
    <name evidence="4" type="ORF">EDD66_11513</name>
</gene>